<dbReference type="AlphaFoldDB" id="A0A829Y8I6"/>
<keyword evidence="3" id="KW-1185">Reference proteome</keyword>
<comment type="caution">
    <text evidence="2">The sequence shown here is derived from an EMBL/GenBank/DDBJ whole genome shotgun (WGS) entry which is preliminary data.</text>
</comment>
<dbReference type="Proteomes" id="UP000445000">
    <property type="component" value="Unassembled WGS sequence"/>
</dbReference>
<reference evidence="3" key="1">
    <citation type="submission" date="2020-01" db="EMBL/GenBank/DDBJ databases">
        <title>'Steroidobacter agaridevorans' sp. nov., agar-degrading bacteria isolated from rhizosphere soils.</title>
        <authorList>
            <person name="Ikenaga M."/>
            <person name="Kataoka M."/>
            <person name="Murouchi A."/>
            <person name="Katsuragi S."/>
            <person name="Sakai M."/>
        </authorList>
    </citation>
    <scope>NUCLEOTIDE SEQUENCE [LARGE SCALE GENOMIC DNA]</scope>
    <source>
        <strain evidence="3">YU21-B</strain>
    </source>
</reference>
<accession>A0A829Y8I6</accession>
<dbReference type="InterPro" id="IPR036866">
    <property type="entry name" value="RibonucZ/Hydroxyglut_hydro"/>
</dbReference>
<evidence type="ECO:0000313" key="3">
    <source>
        <dbReference type="Proteomes" id="UP000445000"/>
    </source>
</evidence>
<dbReference type="EMBL" id="BLJN01000001">
    <property type="protein sequence ID" value="GFE79343.1"/>
    <property type="molecule type" value="Genomic_DNA"/>
</dbReference>
<dbReference type="Pfam" id="PF00753">
    <property type="entry name" value="Lactamase_B"/>
    <property type="match status" value="1"/>
</dbReference>
<dbReference type="SUPFAM" id="SSF56281">
    <property type="entry name" value="Metallo-hydrolase/oxidoreductase"/>
    <property type="match status" value="1"/>
</dbReference>
<feature type="domain" description="Metallo-beta-lactamase" evidence="1">
    <location>
        <begin position="30"/>
        <end position="196"/>
    </location>
</feature>
<name>A0A829Y8I6_9GAMM</name>
<proteinExistence type="predicted"/>
<protein>
    <recommendedName>
        <fullName evidence="1">Metallo-beta-lactamase domain-containing protein</fullName>
    </recommendedName>
</protein>
<dbReference type="Gene3D" id="3.60.15.10">
    <property type="entry name" value="Ribonuclease Z/Hydroxyacylglutathione hydrolase-like"/>
    <property type="match status" value="1"/>
</dbReference>
<sequence>MAPSNQPGIIVRFEELSSNVLMFVGDEYESVATAFLDGDDVLLVDSLGSVADAHWLRRVLCEDMGKKVRAIAATHFMSDHIAGMSLFPDALTIAHRHHRFTFLSQNRRVDELYREPQLMFDSSMTLRWGQHELCFLHNPGKTMDHVSVDVASADLICAGDNIVGNIIYLSKADPALIRAAIGRLRQFKRSTVVGGHMGRFPAVVLDNAVHYLDRLREAVVRIRADASPQEVDERIASIRIEACLAPRVEPAAFERQWHQHNLEVIVAQSVFAFDTAIASRGATHE</sequence>
<gene>
    <name evidence="2" type="ORF">GCM10011487_13430</name>
</gene>
<dbReference type="InterPro" id="IPR001279">
    <property type="entry name" value="Metallo-B-lactamas"/>
</dbReference>
<evidence type="ECO:0000259" key="1">
    <source>
        <dbReference type="SMART" id="SM00849"/>
    </source>
</evidence>
<organism evidence="2 3">
    <name type="scientific">Steroidobacter agaridevorans</name>
    <dbReference type="NCBI Taxonomy" id="2695856"/>
    <lineage>
        <taxon>Bacteria</taxon>
        <taxon>Pseudomonadati</taxon>
        <taxon>Pseudomonadota</taxon>
        <taxon>Gammaproteobacteria</taxon>
        <taxon>Steroidobacterales</taxon>
        <taxon>Steroidobacteraceae</taxon>
        <taxon>Steroidobacter</taxon>
    </lineage>
</organism>
<dbReference type="SMART" id="SM00849">
    <property type="entry name" value="Lactamase_B"/>
    <property type="match status" value="1"/>
</dbReference>
<evidence type="ECO:0000313" key="2">
    <source>
        <dbReference type="EMBL" id="GFE79343.1"/>
    </source>
</evidence>